<gene>
    <name evidence="1" type="ORF">JW592_32130</name>
</gene>
<keyword evidence="2" id="KW-1185">Reference proteome</keyword>
<dbReference type="EMBL" id="JAFFZN010000055">
    <property type="protein sequence ID" value="MBO8190061.1"/>
    <property type="molecule type" value="Genomic_DNA"/>
</dbReference>
<organism evidence="1 2">
    <name type="scientific">Streptomyces spirodelae</name>
    <dbReference type="NCBI Taxonomy" id="2812904"/>
    <lineage>
        <taxon>Bacteria</taxon>
        <taxon>Bacillati</taxon>
        <taxon>Actinomycetota</taxon>
        <taxon>Actinomycetes</taxon>
        <taxon>Kitasatosporales</taxon>
        <taxon>Streptomycetaceae</taxon>
        <taxon>Streptomyces</taxon>
    </lineage>
</organism>
<proteinExistence type="predicted"/>
<dbReference type="Proteomes" id="UP001518976">
    <property type="component" value="Unassembled WGS sequence"/>
</dbReference>
<evidence type="ECO:0000313" key="1">
    <source>
        <dbReference type="EMBL" id="MBO8190061.1"/>
    </source>
</evidence>
<accession>A0ABS3X3V7</accession>
<evidence type="ECO:0008006" key="3">
    <source>
        <dbReference type="Google" id="ProtNLM"/>
    </source>
</evidence>
<sequence>MNCEYPRTALRWLLNSASARLLANTAAASRQLTHADLDQLATAGRGTAQTIDYLRQVLVTFGVLPARDEYLVRIERHLGHVLTRWPEQAPLLRPYVRWSVMPRARRRSTHSPSTPGRAQWAYVRINAAADFLSFATERGLALREVTQHQVDQWLAGGASTRYEVRDFLVWAARRGHSQDLLVPHRAKPEPVGLDEDSHWDLLQQCLYDEELPLDVRAAGALLLFLGQHLTRIVTLTDSDLISKNGRTALLLDRSPVHLPVPLATLLTELVEQSPEPGWSANSPMPWLFPGTQPGAHRSSASLARTLTAHGIPIRASRGTALIQLAQDMPPAVLAPLLGLHVITAEQWRRRAVTDWTAYLQARGRALAAPDSCRNPEPQSSGQLVV</sequence>
<name>A0ABS3X3V7_9ACTN</name>
<reference evidence="1 2" key="1">
    <citation type="submission" date="2021-02" db="EMBL/GenBank/DDBJ databases">
        <title>Streptomyces spirodelae sp. nov., isolated from duckweed.</title>
        <authorList>
            <person name="Saimee Y."/>
            <person name="Duangmal K."/>
        </authorList>
    </citation>
    <scope>NUCLEOTIDE SEQUENCE [LARGE SCALE GENOMIC DNA]</scope>
    <source>
        <strain evidence="1 2">DW4-2</strain>
    </source>
</reference>
<protein>
    <recommendedName>
        <fullName evidence="3">Integrase</fullName>
    </recommendedName>
</protein>
<dbReference type="RefSeq" id="WP_209268818.1">
    <property type="nucleotide sequence ID" value="NZ_JAFFZN010000055.1"/>
</dbReference>
<comment type="caution">
    <text evidence="1">The sequence shown here is derived from an EMBL/GenBank/DDBJ whole genome shotgun (WGS) entry which is preliminary data.</text>
</comment>
<evidence type="ECO:0000313" key="2">
    <source>
        <dbReference type="Proteomes" id="UP001518976"/>
    </source>
</evidence>